<feature type="coiled-coil region" evidence="1">
    <location>
        <begin position="489"/>
        <end position="519"/>
    </location>
</feature>
<dbReference type="SUPFAM" id="SSF52540">
    <property type="entry name" value="P-loop containing nucleoside triphosphate hydrolases"/>
    <property type="match status" value="2"/>
</dbReference>
<dbReference type="RefSeq" id="WP_012963350.1">
    <property type="nucleotide sequence ID" value="NC_013799.1"/>
</dbReference>
<feature type="domain" description="Rad50/SbcC-type AAA" evidence="2">
    <location>
        <begin position="6"/>
        <end position="225"/>
    </location>
</feature>
<feature type="coiled-coil region" evidence="1">
    <location>
        <begin position="559"/>
        <end position="688"/>
    </location>
</feature>
<dbReference type="EMBL" id="AP011112">
    <property type="protein sequence ID" value="BAI69168.1"/>
    <property type="molecule type" value="Genomic_DNA"/>
</dbReference>
<accession>D3DH66</accession>
<dbReference type="Gene3D" id="3.40.50.300">
    <property type="entry name" value="P-loop containing nucleotide triphosphate hydrolases"/>
    <property type="match status" value="2"/>
</dbReference>
<feature type="coiled-coil region" evidence="1">
    <location>
        <begin position="712"/>
        <end position="807"/>
    </location>
</feature>
<evidence type="ECO:0000256" key="1">
    <source>
        <dbReference type="SAM" id="Coils"/>
    </source>
</evidence>
<dbReference type="Proteomes" id="UP000002574">
    <property type="component" value="Chromosome"/>
</dbReference>
<protein>
    <submittedName>
        <fullName evidence="3">ATP-dependent dsDNA exonuclease C subunit</fullName>
    </submittedName>
</protein>
<dbReference type="PANTHER" id="PTHR32114">
    <property type="entry name" value="ABC TRANSPORTER ABCH.3"/>
    <property type="match status" value="1"/>
</dbReference>
<dbReference type="Gene3D" id="1.10.287.1490">
    <property type="match status" value="1"/>
</dbReference>
<dbReference type="PATRIC" id="fig|608538.5.peg.718"/>
<sequence>MKPILLKLENFTTYKKLQEIDFSDLNFFIIQGRTGAGKTSIIDAMCYALYGKVPRYKGTSIHEHLLSKGQKRMRVYFEFSVKGKRYAVDRQYEPSKPPMVRFYEGSRLLNLKVREVEDYVSKLLGMDYETFTKVLVLPQGQFDRFLKPQRPAERREILNRLLGYDEIFERISSIIKETLKELEREKGILEAEYESLKSINQTMLEQKEKELKRKQEEFKSIRDQKERLSDELQKAIEKERLENELSQKTFQLSQLLNKHGEINQKKEKLEKAKRVIIYWPLVREYESILNQKDRIIKEKKELQHELIKYSEEIKSVQEEYEKIEEKYKKLDKMREKINHLEIKKEKLNNLESIKRKIYETNMEISKSEEELQNISNSLTDLNEKLQQQNNYLSDLEEKLKNLEGIEAKYAKAQQLKPMYDSIPKIDEYIKRIDKDIQQKEIELSEVQSKIRQLEDKLFEEYIHQIRLKLSPGDTCPVCGNKVENVYMVSLEMRTSVENVKEEIQNLRQKEHKLVELLSEKRTQKNSLIQKKEEIISYTKLDFQEFQKRYRTLEENYKTFLSLREKEKACREKLQKLKEEKSSKEVELSKLETSIKHSQRLLAQLQEEEERLLKEIGEPVIDPARSVRRLEDELKNLKEEINSIQKRYEEVSRYLKELSADFERIKVQMEGKERQEEELKERLNQLACELYPAFQEFGDLETLKSFYLPEDEIQKLDKEINNYERDMESLKRDISLLQERIAGYPKHISKEDLERKVKGLEQIMYKINEEIGFLSRELVDIKHKIQRREHIEKQLQNISRELWKYETLQRDMRSENFPEFVSRQMLQTITDRASFYLLKFSSGTYEFKLNEGDLLVIDRSSGHERSVFTLSGGETFLASLSLAFAVSDIVSHNAPLESIFIDEGFGSLDRETRESLGEFFELIKLNAGRMVGIISHLEDLAEKFDQRVLVEKHGDYSVVKVKVM</sequence>
<evidence type="ECO:0000313" key="3">
    <source>
        <dbReference type="EMBL" id="BAI69168.1"/>
    </source>
</evidence>
<dbReference type="InterPro" id="IPR027417">
    <property type="entry name" value="P-loop_NTPase"/>
</dbReference>
<organism evidence="3 4">
    <name type="scientific">Hydrogenobacter thermophilus (strain DSM 6534 / IAM 12695 / TK-6)</name>
    <dbReference type="NCBI Taxonomy" id="608538"/>
    <lineage>
        <taxon>Bacteria</taxon>
        <taxon>Pseudomonadati</taxon>
        <taxon>Aquificota</taxon>
        <taxon>Aquificia</taxon>
        <taxon>Aquificales</taxon>
        <taxon>Aquificaceae</taxon>
        <taxon>Hydrogenobacter</taxon>
    </lineage>
</organism>
<gene>
    <name evidence="3" type="primary">sbcC</name>
    <name evidence="3" type="ordered locus">HTH_0708</name>
</gene>
<dbReference type="OrthoDB" id="9795626at2"/>
<name>D3DH66_HYDTT</name>
<dbReference type="GO" id="GO:0016887">
    <property type="term" value="F:ATP hydrolysis activity"/>
    <property type="evidence" value="ECO:0007669"/>
    <property type="project" value="InterPro"/>
</dbReference>
<keyword evidence="3" id="KW-0269">Exonuclease</keyword>
<proteinExistence type="predicted"/>
<dbReference type="Pfam" id="PF13558">
    <property type="entry name" value="SbcC_Walker_B"/>
    <property type="match status" value="1"/>
</dbReference>
<evidence type="ECO:0000313" key="4">
    <source>
        <dbReference type="Proteomes" id="UP000002574"/>
    </source>
</evidence>
<keyword evidence="3" id="KW-0540">Nuclease</keyword>
<dbReference type="KEGG" id="hte:Hydth_0708"/>
<dbReference type="STRING" id="608538.HTH_0708"/>
<keyword evidence="1" id="KW-0175">Coiled coil</keyword>
<dbReference type="Pfam" id="PF13476">
    <property type="entry name" value="AAA_23"/>
    <property type="match status" value="1"/>
</dbReference>
<dbReference type="AlphaFoldDB" id="D3DH66"/>
<dbReference type="eggNOG" id="COG0419">
    <property type="taxonomic scope" value="Bacteria"/>
</dbReference>
<dbReference type="GO" id="GO:0004527">
    <property type="term" value="F:exonuclease activity"/>
    <property type="evidence" value="ECO:0007669"/>
    <property type="project" value="UniProtKB-KW"/>
</dbReference>
<keyword evidence="4" id="KW-1185">Reference proteome</keyword>
<reference evidence="3 4" key="1">
    <citation type="journal article" date="2010" name="J. Bacteriol.">
        <title>Complete genome sequence of the thermophilic, obligately chemolithoautotrophic hydrogen-oxidizing bacterium Hydrogenobacter thermophilus TK-6.</title>
        <authorList>
            <person name="Arai H."/>
            <person name="Kanbe H."/>
            <person name="Ishii M."/>
            <person name="Igarashi Y."/>
        </authorList>
    </citation>
    <scope>NUCLEOTIDE SEQUENCE [LARGE SCALE GENOMIC DNA]</scope>
    <source>
        <strain evidence="4">DSM 6534 / IAM 12695 / TK-6 [Tokyo]</strain>
    </source>
</reference>
<feature type="coiled-coil region" evidence="1">
    <location>
        <begin position="172"/>
        <end position="456"/>
    </location>
</feature>
<dbReference type="InterPro" id="IPR038729">
    <property type="entry name" value="Rad50/SbcC_AAA"/>
</dbReference>
<evidence type="ECO:0000259" key="2">
    <source>
        <dbReference type="Pfam" id="PF13476"/>
    </source>
</evidence>
<dbReference type="SUPFAM" id="SSF75712">
    <property type="entry name" value="Rad50 coiled-coil Zn hook"/>
    <property type="match status" value="1"/>
</dbReference>
<dbReference type="GO" id="GO:0006302">
    <property type="term" value="P:double-strand break repair"/>
    <property type="evidence" value="ECO:0007669"/>
    <property type="project" value="InterPro"/>
</dbReference>
<dbReference type="PANTHER" id="PTHR32114:SF2">
    <property type="entry name" value="ABC TRANSPORTER ABCH.3"/>
    <property type="match status" value="1"/>
</dbReference>
<dbReference type="KEGG" id="hth:HTH_0708"/>
<keyword evidence="3" id="KW-0378">Hydrolase</keyword>